<sequence>MTGGSGLNGLLNTAQSFMSSFNKDTENSENTSAENQSNGTLFRQALMLFASPNGIAMTTPEDIVNHAGQEIGFSSGGSTNFSSQKNILMHAQGKYTAFAVNGISVIAANENIQMHAQNALMELFARLDIKITAMEGKILITSPIEVDIKAGGSQLVVGQQGVFVNTDRYFKVQSGQHVFMSGMKVNFEVPNLPSNKGGNFSNRWDFYELFYEHNFSNVKYKIINKQNSSFIEGCLDEQGRTERINKEENQEYDILIGASEHWSVEVEEDTTEGEE</sequence>
<dbReference type="InParanoid" id="A0A2U3N479"/>
<dbReference type="Proteomes" id="UP000245974">
    <property type="component" value="Unassembled WGS sequence"/>
</dbReference>
<dbReference type="AlphaFoldDB" id="A0A2U3N479"/>
<dbReference type="EMBL" id="OOGT01000312">
    <property type="protein sequence ID" value="SPL72478.1"/>
    <property type="molecule type" value="Genomic_DNA"/>
</dbReference>
<organism evidence="2 3">
    <name type="scientific">Acinetobacter stercoris</name>
    <dbReference type="NCBI Taxonomy" id="2126983"/>
    <lineage>
        <taxon>Bacteria</taxon>
        <taxon>Pseudomonadati</taxon>
        <taxon>Pseudomonadota</taxon>
        <taxon>Gammaproteobacteria</taxon>
        <taxon>Moraxellales</taxon>
        <taxon>Moraxellaceae</taxon>
        <taxon>Acinetobacter</taxon>
    </lineage>
</organism>
<reference evidence="3" key="1">
    <citation type="submission" date="2018-03" db="EMBL/GenBank/DDBJ databases">
        <authorList>
            <person name="Blom J."/>
        </authorList>
    </citation>
    <scope>NUCLEOTIDE SEQUENCE [LARGE SCALE GENOMIC DNA]</scope>
    <source>
        <strain evidence="3">KPC-SM-21</strain>
    </source>
</reference>
<evidence type="ECO:0000313" key="2">
    <source>
        <dbReference type="EMBL" id="SPL72478.1"/>
    </source>
</evidence>
<name>A0A2U3N479_9GAMM</name>
<dbReference type="Pfam" id="PF10106">
    <property type="entry name" value="DUF2345"/>
    <property type="match status" value="1"/>
</dbReference>
<protein>
    <recommendedName>
        <fullName evidence="1">DUF2345 domain-containing protein</fullName>
    </recommendedName>
</protein>
<keyword evidence="3" id="KW-1185">Reference proteome</keyword>
<accession>A0A2U3N479</accession>
<evidence type="ECO:0000259" key="1">
    <source>
        <dbReference type="Pfam" id="PF10106"/>
    </source>
</evidence>
<dbReference type="InterPro" id="IPR018769">
    <property type="entry name" value="VgrG2_DUF2345"/>
</dbReference>
<proteinExistence type="predicted"/>
<evidence type="ECO:0000313" key="3">
    <source>
        <dbReference type="Proteomes" id="UP000245974"/>
    </source>
</evidence>
<feature type="domain" description="DUF2345" evidence="1">
    <location>
        <begin position="41"/>
        <end position="180"/>
    </location>
</feature>
<gene>
    <name evidence="2" type="ORF">KPC_3656</name>
</gene>